<evidence type="ECO:0000313" key="2">
    <source>
        <dbReference type="Proteomes" id="UP000034681"/>
    </source>
</evidence>
<dbReference type="InterPro" id="IPR025591">
    <property type="entry name" value="RloB"/>
</dbReference>
<name>A0A0M2PZD9_PROHO</name>
<gene>
    <name evidence="1" type="ORF">PROH_12365</name>
</gene>
<dbReference type="AlphaFoldDB" id="A0A0M2PZD9"/>
<dbReference type="OrthoDB" id="9796523at2"/>
<comment type="caution">
    <text evidence="1">The sequence shown here is derived from an EMBL/GenBank/DDBJ whole genome shotgun (WGS) entry which is preliminary data.</text>
</comment>
<proteinExistence type="predicted"/>
<evidence type="ECO:0000313" key="1">
    <source>
        <dbReference type="EMBL" id="KKJ00423.1"/>
    </source>
</evidence>
<sequence>MTKRKASPRGYDRRKVNTREVKQSFLIVCEGSKTEPNYFESFRVPRNVVVLDIQGLGKNPSQLVDHAQKLQNKNAYDQVWCVFDRDDWTPDDFNRAISKAEKQGFKVAYSNEAFELWYVLHFEFLNTGLPRSDYRRKLSSHLQYQYEKNSKIIYDKLRSYQPTAIRNAERLLQDYNPPNPSQDNPSTTVHLLVQELNRFI</sequence>
<dbReference type="STRING" id="317619.GCA_000332315_01264"/>
<protein>
    <submittedName>
        <fullName evidence="1">Abortive phage infection protein</fullName>
    </submittedName>
</protein>
<dbReference type="Proteomes" id="UP000034681">
    <property type="component" value="Unassembled WGS sequence"/>
</dbReference>
<accession>A0A0M2PZD9</accession>
<organism evidence="1 2">
    <name type="scientific">Prochlorothrix hollandica PCC 9006 = CALU 1027</name>
    <dbReference type="NCBI Taxonomy" id="317619"/>
    <lineage>
        <taxon>Bacteria</taxon>
        <taxon>Bacillati</taxon>
        <taxon>Cyanobacteriota</taxon>
        <taxon>Cyanophyceae</taxon>
        <taxon>Prochlorotrichales</taxon>
        <taxon>Prochlorotrichaceae</taxon>
        <taxon>Prochlorothrix</taxon>
    </lineage>
</organism>
<reference evidence="1" key="1">
    <citation type="submission" date="2012-04" db="EMBL/GenBank/DDBJ databases">
        <authorList>
            <person name="Borisov I.G."/>
            <person name="Ivanikova N.V."/>
            <person name="Pinevich A.V."/>
        </authorList>
    </citation>
    <scope>NUCLEOTIDE SEQUENCE</scope>
    <source>
        <strain evidence="1">CALU 1027</strain>
    </source>
</reference>
<keyword evidence="2" id="KW-1185">Reference proteome</keyword>
<dbReference type="Pfam" id="PF13707">
    <property type="entry name" value="RloB"/>
    <property type="match status" value="1"/>
</dbReference>
<dbReference type="EMBL" id="AJTX02000004">
    <property type="protein sequence ID" value="KKJ00423.1"/>
    <property type="molecule type" value="Genomic_DNA"/>
</dbReference>
<dbReference type="RefSeq" id="WP_016924010.1">
    <property type="nucleotide sequence ID" value="NZ_KB235933.1"/>
</dbReference>